<protein>
    <submittedName>
        <fullName evidence="1">DNA-binding phage protein</fullName>
    </submittedName>
</protein>
<dbReference type="GO" id="GO:0003677">
    <property type="term" value="F:DNA binding"/>
    <property type="evidence" value="ECO:0007669"/>
    <property type="project" value="UniProtKB-KW"/>
</dbReference>
<gene>
    <name evidence="1" type="ORF">M2127_001555</name>
</gene>
<reference evidence="1" key="1">
    <citation type="submission" date="2023-04" db="EMBL/GenBank/DDBJ databases">
        <title>Genome Encyclopedia of Bacteria and Archaea VI: Functional Genomics of Type Strains.</title>
        <authorList>
            <person name="Whitman W."/>
        </authorList>
    </citation>
    <scope>NUCLEOTIDE SEQUENCE</scope>
    <source>
        <strain evidence="1">Enz.4-51</strain>
    </source>
</reference>
<keyword evidence="2" id="KW-1185">Reference proteome</keyword>
<proteinExistence type="predicted"/>
<dbReference type="Proteomes" id="UP001161160">
    <property type="component" value="Unassembled WGS sequence"/>
</dbReference>
<evidence type="ECO:0000313" key="1">
    <source>
        <dbReference type="EMBL" id="MDH6504239.1"/>
    </source>
</evidence>
<name>A0AA43MB10_9BURK</name>
<accession>A0AA43MB10</accession>
<keyword evidence="1" id="KW-0238">DNA-binding</keyword>
<sequence>MKNKTTSPYDVAEHLRTPQEMALYLQACIEESNGDVEFIARALDDIARAQDATLEPNGPGRPGI</sequence>
<dbReference type="AlphaFoldDB" id="A0AA43MB10"/>
<dbReference type="EMBL" id="JARXYA010000007">
    <property type="protein sequence ID" value="MDH6504239.1"/>
    <property type="molecule type" value="Genomic_DNA"/>
</dbReference>
<dbReference type="RefSeq" id="WP_076024164.1">
    <property type="nucleotide sequence ID" value="NZ_JARXVV010000016.1"/>
</dbReference>
<organism evidence="1 2">
    <name type="scientific">Polynucleobacter sphagniphilus</name>
    <dbReference type="NCBI Taxonomy" id="1743169"/>
    <lineage>
        <taxon>Bacteria</taxon>
        <taxon>Pseudomonadati</taxon>
        <taxon>Pseudomonadota</taxon>
        <taxon>Betaproteobacteria</taxon>
        <taxon>Burkholderiales</taxon>
        <taxon>Burkholderiaceae</taxon>
        <taxon>Polynucleobacter</taxon>
    </lineage>
</organism>
<evidence type="ECO:0000313" key="2">
    <source>
        <dbReference type="Proteomes" id="UP001161160"/>
    </source>
</evidence>
<comment type="caution">
    <text evidence="1">The sequence shown here is derived from an EMBL/GenBank/DDBJ whole genome shotgun (WGS) entry which is preliminary data.</text>
</comment>